<dbReference type="Proteomes" id="UP000237000">
    <property type="component" value="Unassembled WGS sequence"/>
</dbReference>
<sequence>MNSVRPIVALYMARRQHGGDTKSTAMFSFSSNITPAGGFSRVVDQMVVAAWLEINPGWVNRRAIVGIAWG</sequence>
<dbReference type="AlphaFoldDB" id="A0A2P5F782"/>
<dbReference type="EMBL" id="JXTC01000057">
    <property type="protein sequence ID" value="PON93660.1"/>
    <property type="molecule type" value="Genomic_DNA"/>
</dbReference>
<evidence type="ECO:0000313" key="1">
    <source>
        <dbReference type="EMBL" id="PON93660.1"/>
    </source>
</evidence>
<comment type="caution">
    <text evidence="1">The sequence shown here is derived from an EMBL/GenBank/DDBJ whole genome shotgun (WGS) entry which is preliminary data.</text>
</comment>
<protein>
    <submittedName>
        <fullName evidence="1">Uncharacterized protein</fullName>
    </submittedName>
</protein>
<keyword evidence="2" id="KW-1185">Reference proteome</keyword>
<accession>A0A2P5F782</accession>
<organism evidence="1 2">
    <name type="scientific">Trema orientale</name>
    <name type="common">Charcoal tree</name>
    <name type="synonym">Celtis orientalis</name>
    <dbReference type="NCBI Taxonomy" id="63057"/>
    <lineage>
        <taxon>Eukaryota</taxon>
        <taxon>Viridiplantae</taxon>
        <taxon>Streptophyta</taxon>
        <taxon>Embryophyta</taxon>
        <taxon>Tracheophyta</taxon>
        <taxon>Spermatophyta</taxon>
        <taxon>Magnoliopsida</taxon>
        <taxon>eudicotyledons</taxon>
        <taxon>Gunneridae</taxon>
        <taxon>Pentapetalae</taxon>
        <taxon>rosids</taxon>
        <taxon>fabids</taxon>
        <taxon>Rosales</taxon>
        <taxon>Cannabaceae</taxon>
        <taxon>Trema</taxon>
    </lineage>
</organism>
<proteinExistence type="predicted"/>
<gene>
    <name evidence="1" type="ORF">TorRG33x02_106440</name>
</gene>
<name>A0A2P5F782_TREOI</name>
<dbReference type="InParanoid" id="A0A2P5F782"/>
<evidence type="ECO:0000313" key="2">
    <source>
        <dbReference type="Proteomes" id="UP000237000"/>
    </source>
</evidence>
<reference evidence="2" key="1">
    <citation type="submission" date="2016-06" db="EMBL/GenBank/DDBJ databases">
        <title>Parallel loss of symbiosis genes in relatives of nitrogen-fixing non-legume Parasponia.</title>
        <authorList>
            <person name="Van Velzen R."/>
            <person name="Holmer R."/>
            <person name="Bu F."/>
            <person name="Rutten L."/>
            <person name="Van Zeijl A."/>
            <person name="Liu W."/>
            <person name="Santuari L."/>
            <person name="Cao Q."/>
            <person name="Sharma T."/>
            <person name="Shen D."/>
            <person name="Roswanjaya Y."/>
            <person name="Wardhani T."/>
            <person name="Kalhor M.S."/>
            <person name="Jansen J."/>
            <person name="Van den Hoogen J."/>
            <person name="Gungor B."/>
            <person name="Hartog M."/>
            <person name="Hontelez J."/>
            <person name="Verver J."/>
            <person name="Yang W.-C."/>
            <person name="Schijlen E."/>
            <person name="Repin R."/>
            <person name="Schilthuizen M."/>
            <person name="Schranz E."/>
            <person name="Heidstra R."/>
            <person name="Miyata K."/>
            <person name="Fedorova E."/>
            <person name="Kohlen W."/>
            <person name="Bisseling T."/>
            <person name="Smit S."/>
            <person name="Geurts R."/>
        </authorList>
    </citation>
    <scope>NUCLEOTIDE SEQUENCE [LARGE SCALE GENOMIC DNA]</scope>
    <source>
        <strain evidence="2">cv. RG33-2</strain>
    </source>
</reference>